<feature type="region of interest" description="Disordered" evidence="5">
    <location>
        <begin position="298"/>
        <end position="325"/>
    </location>
</feature>
<feature type="domain" description="OmpR/PhoB-type" evidence="6">
    <location>
        <begin position="364"/>
        <end position="443"/>
    </location>
</feature>
<dbReference type="Proteomes" id="UP000466794">
    <property type="component" value="Unassembled WGS sequence"/>
</dbReference>
<keyword evidence="2" id="KW-0805">Transcription regulation</keyword>
<dbReference type="SUPFAM" id="SSF52540">
    <property type="entry name" value="P-loop containing nucleoside triphosphate hydrolases"/>
    <property type="match status" value="1"/>
</dbReference>
<accession>A0A7K1US02</accession>
<dbReference type="SUPFAM" id="SSF46894">
    <property type="entry name" value="C-terminal effector domain of the bipartite response regulators"/>
    <property type="match status" value="1"/>
</dbReference>
<dbReference type="EMBL" id="WRPP01000001">
    <property type="protein sequence ID" value="MVU77115.1"/>
    <property type="molecule type" value="Genomic_DNA"/>
</dbReference>
<dbReference type="InterPro" id="IPR011990">
    <property type="entry name" value="TPR-like_helical_dom_sf"/>
</dbReference>
<dbReference type="RefSeq" id="WP_157386509.1">
    <property type="nucleotide sequence ID" value="NZ_WRPP01000001.1"/>
</dbReference>
<dbReference type="SUPFAM" id="SSF48452">
    <property type="entry name" value="TPR-like"/>
    <property type="match status" value="1"/>
</dbReference>
<organism evidence="8 9">
    <name type="scientific">Nocardia terrae</name>
    <dbReference type="NCBI Taxonomy" id="2675851"/>
    <lineage>
        <taxon>Bacteria</taxon>
        <taxon>Bacillati</taxon>
        <taxon>Actinomycetota</taxon>
        <taxon>Actinomycetes</taxon>
        <taxon>Mycobacteriales</taxon>
        <taxon>Nocardiaceae</taxon>
        <taxon>Nocardia</taxon>
    </lineage>
</organism>
<keyword evidence="9" id="KW-1185">Reference proteome</keyword>
<dbReference type="Gene3D" id="1.25.40.10">
    <property type="entry name" value="Tetratricopeptide repeat domain"/>
    <property type="match status" value="1"/>
</dbReference>
<evidence type="ECO:0000259" key="7">
    <source>
        <dbReference type="SMART" id="SM01043"/>
    </source>
</evidence>
<evidence type="ECO:0000256" key="2">
    <source>
        <dbReference type="ARBA" id="ARBA00023015"/>
    </source>
</evidence>
<evidence type="ECO:0000256" key="3">
    <source>
        <dbReference type="ARBA" id="ARBA00023125"/>
    </source>
</evidence>
<gene>
    <name evidence="8" type="ORF">GPX89_07620</name>
</gene>
<evidence type="ECO:0000256" key="5">
    <source>
        <dbReference type="SAM" id="MobiDB-lite"/>
    </source>
</evidence>
<dbReference type="SMART" id="SM01043">
    <property type="entry name" value="BTAD"/>
    <property type="match status" value="1"/>
</dbReference>
<dbReference type="GO" id="GO:0000160">
    <property type="term" value="P:phosphorelay signal transduction system"/>
    <property type="evidence" value="ECO:0007669"/>
    <property type="project" value="InterPro"/>
</dbReference>
<dbReference type="SMART" id="SM00862">
    <property type="entry name" value="Trans_reg_C"/>
    <property type="match status" value="1"/>
</dbReference>
<dbReference type="PANTHER" id="PTHR35807:SF1">
    <property type="entry name" value="TRANSCRIPTIONAL REGULATOR REDD"/>
    <property type="match status" value="1"/>
</dbReference>
<evidence type="ECO:0000256" key="4">
    <source>
        <dbReference type="ARBA" id="ARBA00023163"/>
    </source>
</evidence>
<feature type="domain" description="Bacterial transcriptional activator" evidence="7">
    <location>
        <begin position="450"/>
        <end position="590"/>
    </location>
</feature>
<dbReference type="InterPro" id="IPR036388">
    <property type="entry name" value="WH-like_DNA-bd_sf"/>
</dbReference>
<dbReference type="InterPro" id="IPR016032">
    <property type="entry name" value="Sig_transdc_resp-reg_C-effctor"/>
</dbReference>
<evidence type="ECO:0000256" key="1">
    <source>
        <dbReference type="ARBA" id="ARBA00005820"/>
    </source>
</evidence>
<proteinExistence type="inferred from homology"/>
<comment type="caution">
    <text evidence="8">The sequence shown here is derived from an EMBL/GenBank/DDBJ whole genome shotgun (WGS) entry which is preliminary data.</text>
</comment>
<evidence type="ECO:0000259" key="6">
    <source>
        <dbReference type="SMART" id="SM00862"/>
    </source>
</evidence>
<dbReference type="GO" id="GO:0006355">
    <property type="term" value="P:regulation of DNA-templated transcription"/>
    <property type="evidence" value="ECO:0007669"/>
    <property type="project" value="InterPro"/>
</dbReference>
<dbReference type="InterPro" id="IPR005158">
    <property type="entry name" value="BTAD"/>
</dbReference>
<evidence type="ECO:0000313" key="8">
    <source>
        <dbReference type="EMBL" id="MVU77115.1"/>
    </source>
</evidence>
<dbReference type="GO" id="GO:0003677">
    <property type="term" value="F:DNA binding"/>
    <property type="evidence" value="ECO:0007669"/>
    <property type="project" value="UniProtKB-KW"/>
</dbReference>
<reference evidence="8 9" key="1">
    <citation type="submission" date="2019-12" db="EMBL/GenBank/DDBJ databases">
        <title>Nocardia sp. nov. ET3-3 isolated from soil.</title>
        <authorList>
            <person name="Kanchanasin P."/>
            <person name="Tanasupawat S."/>
            <person name="Yuki M."/>
            <person name="Kudo T."/>
        </authorList>
    </citation>
    <scope>NUCLEOTIDE SEQUENCE [LARGE SCALE GENOMIC DNA]</scope>
    <source>
        <strain evidence="8 9">ET3-3</strain>
    </source>
</reference>
<dbReference type="Gene3D" id="1.10.10.10">
    <property type="entry name" value="Winged helix-like DNA-binding domain superfamily/Winged helix DNA-binding domain"/>
    <property type="match status" value="1"/>
</dbReference>
<dbReference type="InterPro" id="IPR001867">
    <property type="entry name" value="OmpR/PhoB-type_DNA-bd"/>
</dbReference>
<keyword evidence="3" id="KW-0238">DNA-binding</keyword>
<dbReference type="InterPro" id="IPR051677">
    <property type="entry name" value="AfsR-DnrI-RedD_regulator"/>
</dbReference>
<dbReference type="InterPro" id="IPR027417">
    <property type="entry name" value="P-loop_NTPase"/>
</dbReference>
<sequence>MLIAIAGLHPSAGASTTALLLAAAWPTGQPVIVVEADPRGGKLARRCGGDPARGVASLTAAAGKSGVRGLGDLADHLQWHPVGVAYLAAPERPGNLAWLSAPSGFDLAGLARTGGPTGELVVVADCGLVSQDSSTAALFDGADVLLVVADQHRPASVLAAHTRELAARFPRMAIVLTGPRSIPATFSPELDAAVIGWLPPPAATGPTSNNGGADASEVGTYVRALAAAVCTRAAEDRSGCATDDQLRPRRRGPLRRPIRSAAPTVYAISARGSFAHSRSRLATASATPLPAVPALAGPLPQPAAVPETDFSPVPEPAHASGAPHTSEFAPAAQCLHVRLFGPLRVMWRPRQGIAGQAGSEAVTEVEITARLQPRSRELLVLLAIHPHGLTRAQLVDALWGPRPPARPGNAVCTTLARLRNTLADITGDTGQPLLDTSSGRLRLNPAAVHSDYAEFTNAAMRRRHSGDDDERRRACARVLELAASGPLAADLDVEFLDPIRESVRRDAIASVGILIRSHTGKDPSAALRLLESAIDIDPHNENFYRDMLRLYFELGEHYVIGNTVNLLTSRLAQIGEKPSKTIRALARQLDEKAS</sequence>
<feature type="region of interest" description="Disordered" evidence="5">
    <location>
        <begin position="236"/>
        <end position="258"/>
    </location>
</feature>
<dbReference type="Gene3D" id="3.40.50.300">
    <property type="entry name" value="P-loop containing nucleotide triphosphate hydrolases"/>
    <property type="match status" value="1"/>
</dbReference>
<comment type="similarity">
    <text evidence="1">Belongs to the AfsR/DnrI/RedD regulatory family.</text>
</comment>
<feature type="compositionally biased region" description="Basic residues" evidence="5">
    <location>
        <begin position="248"/>
        <end position="258"/>
    </location>
</feature>
<dbReference type="PANTHER" id="PTHR35807">
    <property type="entry name" value="TRANSCRIPTIONAL REGULATOR REDD-RELATED"/>
    <property type="match status" value="1"/>
</dbReference>
<name>A0A7K1US02_9NOCA</name>
<dbReference type="AlphaFoldDB" id="A0A7K1US02"/>
<evidence type="ECO:0008006" key="10">
    <source>
        <dbReference type="Google" id="ProtNLM"/>
    </source>
</evidence>
<protein>
    <recommendedName>
        <fullName evidence="10">OmpR/PhoB-type domain-containing protein</fullName>
    </recommendedName>
</protein>
<keyword evidence="4" id="KW-0804">Transcription</keyword>
<evidence type="ECO:0000313" key="9">
    <source>
        <dbReference type="Proteomes" id="UP000466794"/>
    </source>
</evidence>